<feature type="transmembrane region" description="Helical" evidence="1">
    <location>
        <begin position="20"/>
        <end position="43"/>
    </location>
</feature>
<proteinExistence type="predicted"/>
<feature type="transmembrane region" description="Helical" evidence="1">
    <location>
        <begin position="224"/>
        <end position="243"/>
    </location>
</feature>
<keyword evidence="1" id="KW-0812">Transmembrane</keyword>
<feature type="transmembrane region" description="Helical" evidence="1">
    <location>
        <begin position="286"/>
        <end position="304"/>
    </location>
</feature>
<dbReference type="InterPro" id="IPR052524">
    <property type="entry name" value="MFS_Cyanate_Porter"/>
</dbReference>
<reference evidence="3" key="1">
    <citation type="submission" date="2018-05" db="EMBL/GenBank/DDBJ databases">
        <authorList>
            <person name="Lanie J.A."/>
            <person name="Ng W.-L."/>
            <person name="Kazmierczak K.M."/>
            <person name="Andrzejewski T.M."/>
            <person name="Davidsen T.M."/>
            <person name="Wayne K.J."/>
            <person name="Tettelin H."/>
            <person name="Glass J.I."/>
            <person name="Rusch D."/>
            <person name="Podicherti R."/>
            <person name="Tsui H.-C.T."/>
            <person name="Winkler M.E."/>
        </authorList>
    </citation>
    <scope>NUCLEOTIDE SEQUENCE</scope>
</reference>
<dbReference type="GO" id="GO:0022857">
    <property type="term" value="F:transmembrane transporter activity"/>
    <property type="evidence" value="ECO:0007669"/>
    <property type="project" value="InterPro"/>
</dbReference>
<feature type="transmembrane region" description="Helical" evidence="1">
    <location>
        <begin position="310"/>
        <end position="332"/>
    </location>
</feature>
<dbReference type="EMBL" id="UINC01000666">
    <property type="protein sequence ID" value="SUZ59160.1"/>
    <property type="molecule type" value="Genomic_DNA"/>
</dbReference>
<dbReference type="SUPFAM" id="SSF103473">
    <property type="entry name" value="MFS general substrate transporter"/>
    <property type="match status" value="1"/>
</dbReference>
<dbReference type="Pfam" id="PF07690">
    <property type="entry name" value="MFS_1"/>
    <property type="match status" value="1"/>
</dbReference>
<feature type="domain" description="Major facilitator superfamily (MFS) profile" evidence="2">
    <location>
        <begin position="21"/>
        <end position="400"/>
    </location>
</feature>
<dbReference type="PANTHER" id="PTHR23523">
    <property type="match status" value="1"/>
</dbReference>
<feature type="transmembrane region" description="Helical" evidence="1">
    <location>
        <begin position="111"/>
        <end position="132"/>
    </location>
</feature>
<sequence>MGADKNLTMIAKTSPHRRWWVLASLWTLYASFGLVAGSLAPLLSHIRNDLNMSHAAMGAALGAWPFVYLAVSALVGKVLDRVGVRVGLSLGAVLIGVSGLLRGAAQSGTGLWFAVAVFGLGGPFISIGAPKLVTQWFASHERGLAVGVYSTAPSVGSIVGLIVADPLRIFFGDWRWVMVTFACVSLLSGLFWVGVGRSNPDTAVPRSQDESNSALWGDPTVRRLLFLAFMIFFVGHALTGWMPEMLHSGLWSTRGAAWLTATGMTVGVIGSLLIPGRVTPQARPKVLVAMLGAMAIAVWALAITPQLVQVVAVAVIGIVRVSSVPMAMLLLMSAPRVSEARMGAAGGLFFTAGELGGVTGPWFIGIARQNAVDFVPAVTVLSLVAMIAAAACWRFTKSGFFDHD</sequence>
<feature type="transmembrane region" description="Helical" evidence="1">
    <location>
        <begin position="55"/>
        <end position="75"/>
    </location>
</feature>
<dbReference type="InterPro" id="IPR020846">
    <property type="entry name" value="MFS_dom"/>
</dbReference>
<protein>
    <recommendedName>
        <fullName evidence="2">Major facilitator superfamily (MFS) profile domain-containing protein</fullName>
    </recommendedName>
</protein>
<dbReference type="Gene3D" id="1.20.1250.20">
    <property type="entry name" value="MFS general substrate transporter like domains"/>
    <property type="match status" value="2"/>
</dbReference>
<evidence type="ECO:0000256" key="1">
    <source>
        <dbReference type="SAM" id="Phobius"/>
    </source>
</evidence>
<feature type="transmembrane region" description="Helical" evidence="1">
    <location>
        <begin position="344"/>
        <end position="368"/>
    </location>
</feature>
<evidence type="ECO:0000259" key="2">
    <source>
        <dbReference type="PROSITE" id="PS50850"/>
    </source>
</evidence>
<evidence type="ECO:0000313" key="3">
    <source>
        <dbReference type="EMBL" id="SUZ59160.1"/>
    </source>
</evidence>
<feature type="transmembrane region" description="Helical" evidence="1">
    <location>
        <begin position="144"/>
        <end position="164"/>
    </location>
</feature>
<organism evidence="3">
    <name type="scientific">marine metagenome</name>
    <dbReference type="NCBI Taxonomy" id="408172"/>
    <lineage>
        <taxon>unclassified sequences</taxon>
        <taxon>metagenomes</taxon>
        <taxon>ecological metagenomes</taxon>
    </lineage>
</organism>
<dbReference type="PROSITE" id="PS50850">
    <property type="entry name" value="MFS"/>
    <property type="match status" value="1"/>
</dbReference>
<gene>
    <name evidence="3" type="ORF">METZ01_LOCUS12014</name>
</gene>
<accession>A0A381NX64</accession>
<dbReference type="InterPro" id="IPR036259">
    <property type="entry name" value="MFS_trans_sf"/>
</dbReference>
<dbReference type="PANTHER" id="PTHR23523:SF2">
    <property type="entry name" value="2-NITROIMIDAZOLE TRANSPORTER"/>
    <property type="match status" value="1"/>
</dbReference>
<name>A0A381NX64_9ZZZZ</name>
<dbReference type="InterPro" id="IPR011701">
    <property type="entry name" value="MFS"/>
</dbReference>
<feature type="transmembrane region" description="Helical" evidence="1">
    <location>
        <begin position="374"/>
        <end position="393"/>
    </location>
</feature>
<keyword evidence="1" id="KW-0472">Membrane</keyword>
<dbReference type="AlphaFoldDB" id="A0A381NX64"/>
<feature type="transmembrane region" description="Helical" evidence="1">
    <location>
        <begin position="176"/>
        <end position="195"/>
    </location>
</feature>
<keyword evidence="1" id="KW-1133">Transmembrane helix</keyword>
<feature type="transmembrane region" description="Helical" evidence="1">
    <location>
        <begin position="255"/>
        <end position="274"/>
    </location>
</feature>
<feature type="transmembrane region" description="Helical" evidence="1">
    <location>
        <begin position="82"/>
        <end position="105"/>
    </location>
</feature>